<sequence>MAINLLAELRRTSSPELPKKPIKNNEVPSPPQEELAAFDAISPAGQSDFDTHDLMLEQLIMLEKENLLARYDHRPAAQVPQLLGPGTAGLPLSREKASIVLQALKREHREFLKWKISIAQSSPDSRRASQPPRPWNALLQAMSEYADSLNHPWPFNRIVRVLKEAAARNNYFNNPTGFIREAQLVHLSQTNQAIILSNDLHTLEMMRLLGSKDTAFAAGRVLNQIAASTFQRFVYDLQGELAHFSLRHRRCTKNDNCHVDPARLKPCVEPVYEAVVLGCMVFQRWPKPKISDFGVRVFAFQTPWQTVAAVRENERIWLQEFVSFAAIDGSSFCDIGDTFPTFGWYYLKSLAQIEEECRGYDLGGEVDWDEIFGGTNGSWRGAIYRHHENRL</sequence>
<dbReference type="Proteomes" id="UP000078397">
    <property type="component" value="Unassembled WGS sequence"/>
</dbReference>
<evidence type="ECO:0000313" key="2">
    <source>
        <dbReference type="EMBL" id="OAQ68441.1"/>
    </source>
</evidence>
<feature type="region of interest" description="Disordered" evidence="1">
    <location>
        <begin position="10"/>
        <end position="30"/>
    </location>
</feature>
<evidence type="ECO:0000313" key="3">
    <source>
        <dbReference type="Proteomes" id="UP000078397"/>
    </source>
</evidence>
<proteinExistence type="predicted"/>
<dbReference type="AlphaFoldDB" id="A0A179FTI1"/>
<comment type="caution">
    <text evidence="2">The sequence shown here is derived from an EMBL/GenBank/DDBJ whole genome shotgun (WGS) entry which is preliminary data.</text>
</comment>
<dbReference type="EMBL" id="LSBJ02000003">
    <property type="protein sequence ID" value="OAQ68441.1"/>
    <property type="molecule type" value="Genomic_DNA"/>
</dbReference>
<gene>
    <name evidence="2" type="ORF">VFPPC_04679</name>
</gene>
<dbReference type="RefSeq" id="XP_018145291.1">
    <property type="nucleotide sequence ID" value="XM_018283991.1"/>
</dbReference>
<dbReference type="KEGG" id="pchm:VFPPC_04679"/>
<evidence type="ECO:0000256" key="1">
    <source>
        <dbReference type="SAM" id="MobiDB-lite"/>
    </source>
</evidence>
<protein>
    <submittedName>
        <fullName evidence="2">Uncharacterized protein</fullName>
    </submittedName>
</protein>
<keyword evidence="3" id="KW-1185">Reference proteome</keyword>
<accession>A0A179FTI1</accession>
<reference evidence="2 3" key="1">
    <citation type="journal article" date="2016" name="PLoS Pathog.">
        <title>Biosynthesis of antibiotic leucinostatins in bio-control fungus Purpureocillium lilacinum and their inhibition on phytophthora revealed by genome mining.</title>
        <authorList>
            <person name="Wang G."/>
            <person name="Liu Z."/>
            <person name="Lin R."/>
            <person name="Li E."/>
            <person name="Mao Z."/>
            <person name="Ling J."/>
            <person name="Yang Y."/>
            <person name="Yin W.B."/>
            <person name="Xie B."/>
        </authorList>
    </citation>
    <scope>NUCLEOTIDE SEQUENCE [LARGE SCALE GENOMIC DNA]</scope>
    <source>
        <strain evidence="2">170</strain>
    </source>
</reference>
<feature type="compositionally biased region" description="Basic and acidic residues" evidence="1">
    <location>
        <begin position="10"/>
        <end position="19"/>
    </location>
</feature>
<dbReference type="GeneID" id="28847985"/>
<name>A0A179FTI1_METCM</name>
<organism evidence="2 3">
    <name type="scientific">Pochonia chlamydosporia 170</name>
    <dbReference type="NCBI Taxonomy" id="1380566"/>
    <lineage>
        <taxon>Eukaryota</taxon>
        <taxon>Fungi</taxon>
        <taxon>Dikarya</taxon>
        <taxon>Ascomycota</taxon>
        <taxon>Pezizomycotina</taxon>
        <taxon>Sordariomycetes</taxon>
        <taxon>Hypocreomycetidae</taxon>
        <taxon>Hypocreales</taxon>
        <taxon>Clavicipitaceae</taxon>
        <taxon>Pochonia</taxon>
    </lineage>
</organism>